<comment type="caution">
    <text evidence="1">The sequence shown here is derived from an EMBL/GenBank/DDBJ whole genome shotgun (WGS) entry which is preliminary data.</text>
</comment>
<protein>
    <submittedName>
        <fullName evidence="1">Uncharacterized protein</fullName>
    </submittedName>
</protein>
<dbReference type="AlphaFoldDB" id="A0A935PYZ6"/>
<name>A0A935PYZ6_9PROT</name>
<evidence type="ECO:0000313" key="1">
    <source>
        <dbReference type="EMBL" id="MBK7675978.1"/>
    </source>
</evidence>
<organism evidence="1 2">
    <name type="scientific">Candidatus Accumulibacter proximus</name>
    <dbReference type="NCBI Taxonomy" id="2954385"/>
    <lineage>
        <taxon>Bacteria</taxon>
        <taxon>Pseudomonadati</taxon>
        <taxon>Pseudomonadota</taxon>
        <taxon>Betaproteobacteria</taxon>
        <taxon>Candidatus Accumulibacter</taxon>
    </lineage>
</organism>
<dbReference type="Proteomes" id="UP000697998">
    <property type="component" value="Unassembled WGS sequence"/>
</dbReference>
<reference evidence="1 2" key="1">
    <citation type="submission" date="2020-10" db="EMBL/GenBank/DDBJ databases">
        <title>Connecting structure to function with the recovery of over 1000 high-quality activated sludge metagenome-assembled genomes encoding full-length rRNA genes using long-read sequencing.</title>
        <authorList>
            <person name="Singleton C.M."/>
            <person name="Petriglieri F."/>
            <person name="Kristensen J.M."/>
            <person name="Kirkegaard R.H."/>
            <person name="Michaelsen T.Y."/>
            <person name="Andersen M.H."/>
            <person name="Karst S.M."/>
            <person name="Dueholm M.S."/>
            <person name="Nielsen P.H."/>
            <person name="Albertsen M."/>
        </authorList>
    </citation>
    <scope>NUCLEOTIDE SEQUENCE [LARGE SCALE GENOMIC DNA]</scope>
    <source>
        <strain evidence="1">EsbW_18-Q3-R4-48_BATAC.285</strain>
    </source>
</reference>
<gene>
    <name evidence="1" type="ORF">IPJ27_15165</name>
</gene>
<dbReference type="EMBL" id="JADJMH010000014">
    <property type="protein sequence ID" value="MBK7675978.1"/>
    <property type="molecule type" value="Genomic_DNA"/>
</dbReference>
<evidence type="ECO:0000313" key="2">
    <source>
        <dbReference type="Proteomes" id="UP000697998"/>
    </source>
</evidence>
<accession>A0A935PYZ6</accession>
<sequence>MIAELRRRGWSIWIYTTSSRSPWQIRNWLLLHGIHVHGIVNSERHRTTPGSRFIRQLPSKFPPAFGIDLHVDDSEGVRMEGQEYGFRVVQVDPHDIFWMHKVLHAVDDVRLG</sequence>
<proteinExistence type="predicted"/>